<evidence type="ECO:0000259" key="2">
    <source>
        <dbReference type="PROSITE" id="PS50883"/>
    </source>
</evidence>
<protein>
    <submittedName>
        <fullName evidence="5">EAL domain-containing protein</fullName>
    </submittedName>
</protein>
<dbReference type="GO" id="GO:0007165">
    <property type="term" value="P:signal transduction"/>
    <property type="evidence" value="ECO:0007669"/>
    <property type="project" value="InterPro"/>
</dbReference>
<dbReference type="CDD" id="cd01949">
    <property type="entry name" value="GGDEF"/>
    <property type="match status" value="1"/>
</dbReference>
<reference evidence="5 6" key="1">
    <citation type="submission" date="2020-07" db="EMBL/GenBank/DDBJ databases">
        <title>Vibrio marinisediminis sp. nov., isolated from marine sediment.</title>
        <authorList>
            <person name="Ji X."/>
        </authorList>
    </citation>
    <scope>NUCLEOTIDE SEQUENCE [LARGE SCALE GENOMIC DNA]</scope>
    <source>
        <strain evidence="5 6">404</strain>
    </source>
</reference>
<dbReference type="InterPro" id="IPR035919">
    <property type="entry name" value="EAL_sf"/>
</dbReference>
<dbReference type="CDD" id="cd01948">
    <property type="entry name" value="EAL"/>
    <property type="match status" value="1"/>
</dbReference>
<dbReference type="Pfam" id="PF00563">
    <property type="entry name" value="EAL"/>
    <property type="match status" value="1"/>
</dbReference>
<dbReference type="EMBL" id="JACFYF010000022">
    <property type="protein sequence ID" value="MBA5764507.1"/>
    <property type="molecule type" value="Genomic_DNA"/>
</dbReference>
<proteinExistence type="predicted"/>
<dbReference type="InterPro" id="IPR052155">
    <property type="entry name" value="Biofilm_reg_signaling"/>
</dbReference>
<keyword evidence="1" id="KW-0812">Transmembrane</keyword>
<gene>
    <name evidence="5" type="ORF">H2O73_19290</name>
</gene>
<dbReference type="SUPFAM" id="SSF55073">
    <property type="entry name" value="Nucleotide cyclase"/>
    <property type="match status" value="1"/>
</dbReference>
<dbReference type="Gene3D" id="6.10.340.10">
    <property type="match status" value="1"/>
</dbReference>
<feature type="transmembrane region" description="Helical" evidence="1">
    <location>
        <begin position="259"/>
        <end position="279"/>
    </location>
</feature>
<keyword evidence="1" id="KW-0472">Membrane</keyword>
<dbReference type="SMART" id="SM00052">
    <property type="entry name" value="EAL"/>
    <property type="match status" value="1"/>
</dbReference>
<dbReference type="Gene3D" id="3.30.70.270">
    <property type="match status" value="1"/>
</dbReference>
<dbReference type="PROSITE" id="PS50885">
    <property type="entry name" value="HAMP"/>
    <property type="match status" value="1"/>
</dbReference>
<dbReference type="InterPro" id="IPR003660">
    <property type="entry name" value="HAMP_dom"/>
</dbReference>
<dbReference type="InterPro" id="IPR029787">
    <property type="entry name" value="Nucleotide_cyclase"/>
</dbReference>
<dbReference type="Pfam" id="PF00990">
    <property type="entry name" value="GGDEF"/>
    <property type="match status" value="1"/>
</dbReference>
<name>A0A7W2FUK5_9VIBR</name>
<accession>A0A7W2FUK5</accession>
<dbReference type="InterPro" id="IPR001633">
    <property type="entry name" value="EAL_dom"/>
</dbReference>
<dbReference type="PANTHER" id="PTHR44757:SF2">
    <property type="entry name" value="BIOFILM ARCHITECTURE MAINTENANCE PROTEIN MBAA"/>
    <property type="match status" value="1"/>
</dbReference>
<sequence>MKLNTRVLLLVAPVILLSATISSYGIYQNQKDALIKRETSYLHLTMEKLAGHFRQSFALINSYSLTLSRSEIVRQYLIHEGNPFIEMDMLNNMQRIIASFQSISQDSIGIAILDEQQTPRFFADNQEDPFSVIDNRALLYVKHTYANTGALEHIGFSKNEQGQSILIHYQIINPKTLNKPLNDNDAHLSYFVVYLTLSQFDQQQRLIEFDNDSSIFFTEDPIEEAGLTQSIELKSGLFATLDPARYLLEDQLTAIKSRLVLFFTASSLVTVLILLLLLYRHVTSPLARLDRQLDEVEQKRRSNIERLSKNDEIGRLSERFYSMYQELQSSYEKTKVLAENDHLTGLANRYQFQTYVSQSLLDNSLCRYAWILYIDLDNFKYVNDKYGHSMGDALLIKFANHIQTICIDWQNTYQVSCLAARLSGDEFAIFIASSDNSTNADSLAHAVLSPLINPSDTSLSRFPITASIGIAAYPTDGETLESLLSNADTAMYQAKKAGKNQLSYYSQELDKSVRRRTQIERALRSGEFNQEFSLRYQPYYDRTGKQIVGVEALLRWNSPKLGQVPPEEFIPISEQTGMFGNIDRWVIEQAFGDFAEIQSILGGEIQLSINLSSAELDSKQLATFIEKKALQYHVQPRLIDFEITETFATDSQSYSLLHELSTMGFKLAIDDFGSGYTSISQLVEYPVQKIKLDREFLAALIKTDNRNVVKPLVDLCHSQSMIVTAEGIESEDMHSWLADNQCDYMQGYYLSPPVELKQLEQLAISKKVEEHVHSDRHRRFA</sequence>
<feature type="domain" description="GGDEF" evidence="4">
    <location>
        <begin position="367"/>
        <end position="507"/>
    </location>
</feature>
<keyword evidence="6" id="KW-1185">Reference proteome</keyword>
<evidence type="ECO:0000256" key="1">
    <source>
        <dbReference type="SAM" id="Phobius"/>
    </source>
</evidence>
<dbReference type="NCBIfam" id="TIGR00254">
    <property type="entry name" value="GGDEF"/>
    <property type="match status" value="1"/>
</dbReference>
<dbReference type="Gene3D" id="3.20.20.450">
    <property type="entry name" value="EAL domain"/>
    <property type="match status" value="1"/>
</dbReference>
<dbReference type="SMART" id="SM00267">
    <property type="entry name" value="GGDEF"/>
    <property type="match status" value="1"/>
</dbReference>
<dbReference type="RefSeq" id="WP_182110556.1">
    <property type="nucleotide sequence ID" value="NZ_JACFYF010000022.1"/>
</dbReference>
<evidence type="ECO:0000313" key="6">
    <source>
        <dbReference type="Proteomes" id="UP000571701"/>
    </source>
</evidence>
<dbReference type="InterPro" id="IPR000160">
    <property type="entry name" value="GGDEF_dom"/>
</dbReference>
<evidence type="ECO:0000259" key="4">
    <source>
        <dbReference type="PROSITE" id="PS50887"/>
    </source>
</evidence>
<feature type="domain" description="EAL" evidence="2">
    <location>
        <begin position="516"/>
        <end position="767"/>
    </location>
</feature>
<dbReference type="PROSITE" id="PS50887">
    <property type="entry name" value="GGDEF"/>
    <property type="match status" value="1"/>
</dbReference>
<dbReference type="PROSITE" id="PS50883">
    <property type="entry name" value="EAL"/>
    <property type="match status" value="1"/>
</dbReference>
<evidence type="ECO:0000313" key="5">
    <source>
        <dbReference type="EMBL" id="MBA5764507.1"/>
    </source>
</evidence>
<dbReference type="AlphaFoldDB" id="A0A7W2FUK5"/>
<dbReference type="SUPFAM" id="SSF141868">
    <property type="entry name" value="EAL domain-like"/>
    <property type="match status" value="1"/>
</dbReference>
<dbReference type="GO" id="GO:0016020">
    <property type="term" value="C:membrane"/>
    <property type="evidence" value="ECO:0007669"/>
    <property type="project" value="InterPro"/>
</dbReference>
<feature type="domain" description="HAMP" evidence="3">
    <location>
        <begin position="280"/>
        <end position="332"/>
    </location>
</feature>
<dbReference type="InterPro" id="IPR043128">
    <property type="entry name" value="Rev_trsase/Diguanyl_cyclase"/>
</dbReference>
<organism evidence="5 6">
    <name type="scientific">Vibrio marinisediminis</name>
    <dbReference type="NCBI Taxonomy" id="2758441"/>
    <lineage>
        <taxon>Bacteria</taxon>
        <taxon>Pseudomonadati</taxon>
        <taxon>Pseudomonadota</taxon>
        <taxon>Gammaproteobacteria</taxon>
        <taxon>Vibrionales</taxon>
        <taxon>Vibrionaceae</taxon>
        <taxon>Vibrio</taxon>
    </lineage>
</organism>
<dbReference type="Proteomes" id="UP000571701">
    <property type="component" value="Unassembled WGS sequence"/>
</dbReference>
<keyword evidence="1" id="KW-1133">Transmembrane helix</keyword>
<comment type="caution">
    <text evidence="5">The sequence shown here is derived from an EMBL/GenBank/DDBJ whole genome shotgun (WGS) entry which is preliminary data.</text>
</comment>
<evidence type="ECO:0000259" key="3">
    <source>
        <dbReference type="PROSITE" id="PS50885"/>
    </source>
</evidence>
<dbReference type="PANTHER" id="PTHR44757">
    <property type="entry name" value="DIGUANYLATE CYCLASE DGCP"/>
    <property type="match status" value="1"/>
</dbReference>